<dbReference type="EMBL" id="JBEYBF010000013">
    <property type="protein sequence ID" value="MEU1954134.1"/>
    <property type="molecule type" value="Genomic_DNA"/>
</dbReference>
<keyword evidence="2 3" id="KW-0503">Monooxygenase</keyword>
<evidence type="ECO:0000313" key="4">
    <source>
        <dbReference type="Proteomes" id="UP001550628"/>
    </source>
</evidence>
<dbReference type="Gene3D" id="3.50.50.60">
    <property type="entry name" value="FAD/NAD(P)-binding domain"/>
    <property type="match status" value="1"/>
</dbReference>
<dbReference type="InterPro" id="IPR050493">
    <property type="entry name" value="FAD-dep_Monooxygenase_BioMet"/>
</dbReference>
<dbReference type="Proteomes" id="UP001550628">
    <property type="component" value="Unassembled WGS sequence"/>
</dbReference>
<keyword evidence="4" id="KW-1185">Reference proteome</keyword>
<dbReference type="GeneID" id="96247177"/>
<organism evidence="3 4">
    <name type="scientific">Nocardia rhamnosiphila</name>
    <dbReference type="NCBI Taxonomy" id="426716"/>
    <lineage>
        <taxon>Bacteria</taxon>
        <taxon>Bacillati</taxon>
        <taxon>Actinomycetota</taxon>
        <taxon>Actinomycetes</taxon>
        <taxon>Mycobacteriales</taxon>
        <taxon>Nocardiaceae</taxon>
        <taxon>Nocardia</taxon>
    </lineage>
</organism>
<dbReference type="RefSeq" id="WP_030525161.1">
    <property type="nucleotide sequence ID" value="NZ_JBEYBD010000001.1"/>
</dbReference>
<evidence type="ECO:0000256" key="1">
    <source>
        <dbReference type="ARBA" id="ARBA00023002"/>
    </source>
</evidence>
<dbReference type="PANTHER" id="PTHR13789:SF309">
    <property type="entry name" value="PUTATIVE (AFU_ORTHOLOGUE AFUA_6G14510)-RELATED"/>
    <property type="match status" value="1"/>
</dbReference>
<accession>A0ABV2WTC7</accession>
<dbReference type="PRINTS" id="PR00420">
    <property type="entry name" value="RNGMNOXGNASE"/>
</dbReference>
<dbReference type="InterPro" id="IPR036188">
    <property type="entry name" value="FAD/NAD-bd_sf"/>
</dbReference>
<evidence type="ECO:0000256" key="2">
    <source>
        <dbReference type="ARBA" id="ARBA00023033"/>
    </source>
</evidence>
<protein>
    <submittedName>
        <fullName evidence="3">FAD-dependent monooxygenase</fullName>
    </submittedName>
</protein>
<dbReference type="PANTHER" id="PTHR13789">
    <property type="entry name" value="MONOOXYGENASE"/>
    <property type="match status" value="1"/>
</dbReference>
<keyword evidence="1" id="KW-0560">Oxidoreductase</keyword>
<sequence>MITILGSGIAGTALAGALSRAGRPVTVYEQRNGGGGGAFLILDGRGHRSLISLGVPEEELHAASYPLSELRYTPGDGVTRRRPSEGHRFWLRSDLIAVLKRFAVHAGAEISYGSPVAEVVVDATTGHTTLRIGDRTVTARDLVIGADGIDSVARAGTEPGRTPEYAGDVVVYGMTATPVECPTDPFVLHFDAESASGTRAAATFGHIWRPGADAALWFLRIEREPLPVGDTGIVPVRNWAAAVVEAAPRSVRELAATLVAATEQVHVSNARNVAFATAAAPVAPVILVGDADHAITPAAGVGAREGIEDIEAVHHAIVGGGSPAEAMIARRRAIAEERDRVARRMRG</sequence>
<dbReference type="Pfam" id="PF13450">
    <property type="entry name" value="NAD_binding_8"/>
    <property type="match status" value="1"/>
</dbReference>
<name>A0ABV2WTC7_9NOCA</name>
<dbReference type="GO" id="GO:0004497">
    <property type="term" value="F:monooxygenase activity"/>
    <property type="evidence" value="ECO:0007669"/>
    <property type="project" value="UniProtKB-KW"/>
</dbReference>
<gene>
    <name evidence="3" type="ORF">ABZ510_20000</name>
</gene>
<evidence type="ECO:0000313" key="3">
    <source>
        <dbReference type="EMBL" id="MEU1954134.1"/>
    </source>
</evidence>
<proteinExistence type="predicted"/>
<reference evidence="3 4" key="1">
    <citation type="submission" date="2024-06" db="EMBL/GenBank/DDBJ databases">
        <title>The Natural Products Discovery Center: Release of the First 8490 Sequenced Strains for Exploring Actinobacteria Biosynthetic Diversity.</title>
        <authorList>
            <person name="Kalkreuter E."/>
            <person name="Kautsar S.A."/>
            <person name="Yang D."/>
            <person name="Bader C.D."/>
            <person name="Teijaro C.N."/>
            <person name="Fluegel L."/>
            <person name="Davis C.M."/>
            <person name="Simpson J.R."/>
            <person name="Lauterbach L."/>
            <person name="Steele A.D."/>
            <person name="Gui C."/>
            <person name="Meng S."/>
            <person name="Li G."/>
            <person name="Viehrig K."/>
            <person name="Ye F."/>
            <person name="Su P."/>
            <person name="Kiefer A.F."/>
            <person name="Nichols A."/>
            <person name="Cepeda A.J."/>
            <person name="Yan W."/>
            <person name="Fan B."/>
            <person name="Jiang Y."/>
            <person name="Adhikari A."/>
            <person name="Zheng C.-J."/>
            <person name="Schuster L."/>
            <person name="Cowan T.M."/>
            <person name="Smanski M.J."/>
            <person name="Chevrette M.G."/>
            <person name="De Carvalho L.P.S."/>
            <person name="Shen B."/>
        </authorList>
    </citation>
    <scope>NUCLEOTIDE SEQUENCE [LARGE SCALE GENOMIC DNA]</scope>
    <source>
        <strain evidence="3 4">NPDC019708</strain>
    </source>
</reference>
<comment type="caution">
    <text evidence="3">The sequence shown here is derived from an EMBL/GenBank/DDBJ whole genome shotgun (WGS) entry which is preliminary data.</text>
</comment>
<dbReference type="SUPFAM" id="SSF51905">
    <property type="entry name" value="FAD/NAD(P)-binding domain"/>
    <property type="match status" value="1"/>
</dbReference>